<dbReference type="Pfam" id="PF00534">
    <property type="entry name" value="Glycos_transf_1"/>
    <property type="match status" value="1"/>
</dbReference>
<evidence type="ECO:0000259" key="2">
    <source>
        <dbReference type="Pfam" id="PF13439"/>
    </source>
</evidence>
<comment type="caution">
    <text evidence="3">The sequence shown here is derived from an EMBL/GenBank/DDBJ whole genome shotgun (WGS) entry which is preliminary data.</text>
</comment>
<evidence type="ECO:0000313" key="3">
    <source>
        <dbReference type="EMBL" id="PIP33540.1"/>
    </source>
</evidence>
<dbReference type="CDD" id="cd03801">
    <property type="entry name" value="GT4_PimA-like"/>
    <property type="match status" value="1"/>
</dbReference>
<dbReference type="AlphaFoldDB" id="A0A2G9ZLS4"/>
<protein>
    <submittedName>
        <fullName evidence="3">Glycosyl transferase family 1</fullName>
    </submittedName>
</protein>
<sequence length="348" mass="39290">MRSGQAKMILLVHSESEKYKFEDMKIVFIGQKGIPAVYGGVEKHVEEIAVRLARAGHDVTVFTRPSYTPADLTDHRGVKLRSVFSLPTKHLDAITHTFLSIFYACRLKPDVVHFHSIGPSTLLWLAKLLMPRSALVATFHTQCYHHAKWNRFARWYLKIGEWMINRIPDRTITVSRVLAEYTLRRYGRVASYIPNGVALPRSVGAHHLAKWDLQAGDYILSVSRLIRHKGIHHLIRAYQKIYPDKKLVIVGSGFHTDDYVAELEELAVGDPRIIFTGNQSGQALEQLFANAALFVQPSESEGLSIALLEAMSYGLPIIASDIPENQEALGRAGYFFRDRDSDDLADKI</sequence>
<feature type="domain" description="Glycosyl transferase family 1" evidence="1">
    <location>
        <begin position="217"/>
        <end position="348"/>
    </location>
</feature>
<reference evidence="3 4" key="1">
    <citation type="submission" date="2017-09" db="EMBL/GenBank/DDBJ databases">
        <title>Depth-based differentiation of microbial function through sediment-hosted aquifers and enrichment of novel symbionts in the deep terrestrial subsurface.</title>
        <authorList>
            <person name="Probst A.J."/>
            <person name="Ladd B."/>
            <person name="Jarett J.K."/>
            <person name="Geller-Mcgrath D.E."/>
            <person name="Sieber C.M."/>
            <person name="Emerson J.B."/>
            <person name="Anantharaman K."/>
            <person name="Thomas B.C."/>
            <person name="Malmstrom R."/>
            <person name="Stieglmeier M."/>
            <person name="Klingl A."/>
            <person name="Woyke T."/>
            <person name="Ryan C.M."/>
            <person name="Banfield J.F."/>
        </authorList>
    </citation>
    <scope>NUCLEOTIDE SEQUENCE [LARGE SCALE GENOMIC DNA]</scope>
    <source>
        <strain evidence="3">CG23_combo_of_CG06-09_8_20_14_all_49_15</strain>
    </source>
</reference>
<feature type="non-terminal residue" evidence="3">
    <location>
        <position position="348"/>
    </location>
</feature>
<dbReference type="Pfam" id="PF13439">
    <property type="entry name" value="Glyco_transf_4"/>
    <property type="match status" value="1"/>
</dbReference>
<keyword evidence="3" id="KW-0808">Transferase</keyword>
<feature type="domain" description="Glycosyltransferase subfamily 4-like N-terminal" evidence="2">
    <location>
        <begin position="38"/>
        <end position="198"/>
    </location>
</feature>
<proteinExistence type="predicted"/>
<dbReference type="InterPro" id="IPR028098">
    <property type="entry name" value="Glyco_trans_4-like_N"/>
</dbReference>
<dbReference type="GO" id="GO:0016758">
    <property type="term" value="F:hexosyltransferase activity"/>
    <property type="evidence" value="ECO:0007669"/>
    <property type="project" value="TreeGrafter"/>
</dbReference>
<dbReference type="InterPro" id="IPR050194">
    <property type="entry name" value="Glycosyltransferase_grp1"/>
</dbReference>
<organism evidence="3 4">
    <name type="scientific">Candidatus Falkowbacteria bacterium CG23_combo_of_CG06-09_8_20_14_all_49_15</name>
    <dbReference type="NCBI Taxonomy" id="1974572"/>
    <lineage>
        <taxon>Bacteria</taxon>
        <taxon>Candidatus Falkowiibacteriota</taxon>
    </lineage>
</organism>
<dbReference type="PANTHER" id="PTHR45947:SF3">
    <property type="entry name" value="SULFOQUINOVOSYL TRANSFERASE SQD2"/>
    <property type="match status" value="1"/>
</dbReference>
<gene>
    <name evidence="3" type="ORF">COX22_03955</name>
</gene>
<accession>A0A2G9ZLS4</accession>
<dbReference type="Gene3D" id="3.40.50.2000">
    <property type="entry name" value="Glycogen Phosphorylase B"/>
    <property type="match status" value="2"/>
</dbReference>
<dbReference type="EMBL" id="PCSD01000094">
    <property type="protein sequence ID" value="PIP33540.1"/>
    <property type="molecule type" value="Genomic_DNA"/>
</dbReference>
<name>A0A2G9ZLS4_9BACT</name>
<dbReference type="PANTHER" id="PTHR45947">
    <property type="entry name" value="SULFOQUINOVOSYL TRANSFERASE SQD2"/>
    <property type="match status" value="1"/>
</dbReference>
<evidence type="ECO:0000313" key="4">
    <source>
        <dbReference type="Proteomes" id="UP000230729"/>
    </source>
</evidence>
<dbReference type="Proteomes" id="UP000230729">
    <property type="component" value="Unassembled WGS sequence"/>
</dbReference>
<dbReference type="SUPFAM" id="SSF53756">
    <property type="entry name" value="UDP-Glycosyltransferase/glycogen phosphorylase"/>
    <property type="match status" value="1"/>
</dbReference>
<evidence type="ECO:0000259" key="1">
    <source>
        <dbReference type="Pfam" id="PF00534"/>
    </source>
</evidence>
<dbReference type="InterPro" id="IPR001296">
    <property type="entry name" value="Glyco_trans_1"/>
</dbReference>